<dbReference type="GO" id="GO:0062101">
    <property type="term" value="F:peptidyl-aspartic acid 3-dioxygenase activity"/>
    <property type="evidence" value="ECO:0007669"/>
    <property type="project" value="InterPro"/>
</dbReference>
<reference evidence="3" key="2">
    <citation type="submission" date="2025-09" db="UniProtKB">
        <authorList>
            <consortium name="Ensembl"/>
        </authorList>
    </citation>
    <scope>IDENTIFICATION</scope>
</reference>
<gene>
    <name evidence="3" type="primary">unm_hu7910</name>
</gene>
<evidence type="ECO:0000256" key="1">
    <source>
        <dbReference type="ARBA" id="ARBA00007730"/>
    </source>
</evidence>
<dbReference type="AlphaFoldDB" id="A0A8C7NC12"/>
<proteinExistence type="inferred from homology"/>
<name>A0A8C7NC12_ONCKI</name>
<dbReference type="InterPro" id="IPR039038">
    <property type="entry name" value="ASPH"/>
</dbReference>
<dbReference type="GO" id="GO:0005783">
    <property type="term" value="C:endoplasmic reticulum"/>
    <property type="evidence" value="ECO:0007669"/>
    <property type="project" value="TreeGrafter"/>
</dbReference>
<dbReference type="PANTHER" id="PTHR12366">
    <property type="entry name" value="ASPARTYL/ASPARAGINYL BETA-HYDROXYLASE"/>
    <property type="match status" value="1"/>
</dbReference>
<dbReference type="InterPro" id="IPR027443">
    <property type="entry name" value="IPNS-like_sf"/>
</dbReference>
<keyword evidence="4" id="KW-1185">Reference proteome</keyword>
<feature type="domain" description="Aspartyl/asparaginy/proline hydroxylase" evidence="2">
    <location>
        <begin position="3"/>
        <end position="84"/>
    </location>
</feature>
<evidence type="ECO:0000313" key="4">
    <source>
        <dbReference type="Proteomes" id="UP000694557"/>
    </source>
</evidence>
<dbReference type="GeneTree" id="ENSGT00940000156304"/>
<dbReference type="PANTHER" id="PTHR12366:SF33">
    <property type="entry name" value="ASPARTYL_ASPARAGINYL BETA-HYDROXYLASE"/>
    <property type="match status" value="1"/>
</dbReference>
<organism evidence="3 4">
    <name type="scientific">Oncorhynchus kisutch</name>
    <name type="common">Coho salmon</name>
    <name type="synonym">Salmo kisutch</name>
    <dbReference type="NCBI Taxonomy" id="8019"/>
    <lineage>
        <taxon>Eukaryota</taxon>
        <taxon>Metazoa</taxon>
        <taxon>Chordata</taxon>
        <taxon>Craniata</taxon>
        <taxon>Vertebrata</taxon>
        <taxon>Euteleostomi</taxon>
        <taxon>Actinopterygii</taxon>
        <taxon>Neopterygii</taxon>
        <taxon>Teleostei</taxon>
        <taxon>Protacanthopterygii</taxon>
        <taxon>Salmoniformes</taxon>
        <taxon>Salmonidae</taxon>
        <taxon>Salmoninae</taxon>
        <taxon>Oncorhynchus</taxon>
    </lineage>
</organism>
<reference evidence="3" key="1">
    <citation type="submission" date="2025-08" db="UniProtKB">
        <authorList>
            <consortium name="Ensembl"/>
        </authorList>
    </citation>
    <scope>IDENTIFICATION</scope>
</reference>
<dbReference type="SUPFAM" id="SSF51197">
    <property type="entry name" value="Clavaminate synthase-like"/>
    <property type="match status" value="1"/>
</dbReference>
<accession>A0A8C7NC12</accession>
<dbReference type="Pfam" id="PF05118">
    <property type="entry name" value="Asp_Arg_Hydrox"/>
    <property type="match status" value="1"/>
</dbReference>
<dbReference type="Gene3D" id="2.60.120.330">
    <property type="entry name" value="B-lactam Antibiotic, Isopenicillin N Synthase, Chain"/>
    <property type="match status" value="1"/>
</dbReference>
<dbReference type="Ensembl" id="ENSOKIT00005124075.1">
    <property type="protein sequence ID" value="ENSOKIP00005116009.1"/>
    <property type="gene ID" value="ENSOKIG00005050253.1"/>
</dbReference>
<protein>
    <submittedName>
        <fullName evidence="3">Aspartate beta-hydroxylase</fullName>
    </submittedName>
</protein>
<evidence type="ECO:0000313" key="3">
    <source>
        <dbReference type="Ensembl" id="ENSOKIP00005116009.1"/>
    </source>
</evidence>
<sequence length="109" mass="12686">MNNIKFSVMQPGTHVWPHTGPTNCRLRMHLGLVIPKTGCKIRLVTFPQAWEEGKVLIFDDSFEHEVWQDADSYRLIFIVDVWHPELTQRVTEGPVRLEKALVTLWNTDC</sequence>
<comment type="similarity">
    <text evidence="1">Belongs to the aspartyl/asparaginyl beta-hydroxylase family.</text>
</comment>
<evidence type="ECO:0000259" key="2">
    <source>
        <dbReference type="Pfam" id="PF05118"/>
    </source>
</evidence>
<dbReference type="InterPro" id="IPR007803">
    <property type="entry name" value="Asp/Arg/Pro-Hydrxlase"/>
</dbReference>
<dbReference type="Proteomes" id="UP000694557">
    <property type="component" value="Unassembled WGS sequence"/>
</dbReference>